<dbReference type="InterPro" id="IPR001041">
    <property type="entry name" value="2Fe-2S_ferredoxin-type"/>
</dbReference>
<sequence length="162" mass="17307">MRVTLRVNGRMHDVDVEPEDTLLSVLRSDLGLTGSKFGCGEGQCGACTVLVDGQAMRSCVLRVDALASKEVTTIEGLAQGERLHPVQEAFLDAEAFQCGYCTPGMVMATVALLRANARPSAQDIARAMDRNVCRCGTYSRIVKAVQIAAERTRATSSAGVSR</sequence>
<dbReference type="STRING" id="1855912.LuPra_05705"/>
<dbReference type="PANTHER" id="PTHR44379">
    <property type="entry name" value="OXIDOREDUCTASE WITH IRON-SULFUR SUBUNIT"/>
    <property type="match status" value="1"/>
</dbReference>
<evidence type="ECO:0000256" key="3">
    <source>
        <dbReference type="ARBA" id="ARBA00023002"/>
    </source>
</evidence>
<feature type="domain" description="2Fe-2S ferredoxin-type" evidence="6">
    <location>
        <begin position="1"/>
        <end position="77"/>
    </location>
</feature>
<protein>
    <submittedName>
        <fullName evidence="7">Nicotinate dehydrogenase subunit A</fullName>
        <ecNumber evidence="7">1.17.2.1</ecNumber>
    </submittedName>
</protein>
<dbReference type="Pfam" id="PF01799">
    <property type="entry name" value="Fer2_2"/>
    <property type="match status" value="1"/>
</dbReference>
<dbReference type="AlphaFoldDB" id="A0A143PWJ3"/>
<dbReference type="GO" id="GO:0046872">
    <property type="term" value="F:metal ion binding"/>
    <property type="evidence" value="ECO:0007669"/>
    <property type="project" value="UniProtKB-KW"/>
</dbReference>
<dbReference type="CDD" id="cd00207">
    <property type="entry name" value="fer2"/>
    <property type="match status" value="1"/>
</dbReference>
<dbReference type="FunFam" id="1.10.150.120:FF:000003">
    <property type="entry name" value="Carbon monoxide dehydrogenase, small subunit"/>
    <property type="match status" value="1"/>
</dbReference>
<reference evidence="7 8" key="1">
    <citation type="journal article" date="2016" name="Genome Announc.">
        <title>First Complete Genome Sequence of a Subdivision 6 Acidobacterium Strain.</title>
        <authorList>
            <person name="Huang S."/>
            <person name="Vieira S."/>
            <person name="Bunk B."/>
            <person name="Riedel T."/>
            <person name="Sproer C."/>
            <person name="Overmann J."/>
        </authorList>
    </citation>
    <scope>NUCLEOTIDE SEQUENCE [LARGE SCALE GENOMIC DNA]</scope>
    <source>
        <strain evidence="8">DSM 100886 HEG_-6_39</strain>
    </source>
</reference>
<dbReference type="KEGG" id="abac:LuPra_05705"/>
<accession>A0A143PWJ3</accession>
<evidence type="ECO:0000256" key="1">
    <source>
        <dbReference type="ARBA" id="ARBA00022714"/>
    </source>
</evidence>
<dbReference type="InterPro" id="IPR036010">
    <property type="entry name" value="2Fe-2S_ferredoxin-like_sf"/>
</dbReference>
<dbReference type="Pfam" id="PF00111">
    <property type="entry name" value="Fer2"/>
    <property type="match status" value="1"/>
</dbReference>
<dbReference type="InterPro" id="IPR006058">
    <property type="entry name" value="2Fe2S_fd_BS"/>
</dbReference>
<evidence type="ECO:0000313" key="8">
    <source>
        <dbReference type="Proteomes" id="UP000076079"/>
    </source>
</evidence>
<gene>
    <name evidence="7" type="primary">nicA_2</name>
    <name evidence="7" type="ORF">LuPra_05705</name>
</gene>
<name>A0A143PWJ3_LUTPR</name>
<dbReference type="Proteomes" id="UP000076079">
    <property type="component" value="Chromosome"/>
</dbReference>
<dbReference type="EC" id="1.17.2.1" evidence="7"/>
<dbReference type="InterPro" id="IPR012675">
    <property type="entry name" value="Beta-grasp_dom_sf"/>
</dbReference>
<dbReference type="SUPFAM" id="SSF47741">
    <property type="entry name" value="CO dehydrogenase ISP C-domain like"/>
    <property type="match status" value="1"/>
</dbReference>
<reference evidence="8" key="2">
    <citation type="submission" date="2016-04" db="EMBL/GenBank/DDBJ databases">
        <title>First Complete Genome Sequence of a Subdivision 6 Acidobacterium.</title>
        <authorList>
            <person name="Huang S."/>
            <person name="Vieira S."/>
            <person name="Bunk B."/>
            <person name="Riedel T."/>
            <person name="Sproeer C."/>
            <person name="Overmann J."/>
        </authorList>
    </citation>
    <scope>NUCLEOTIDE SEQUENCE [LARGE SCALE GENOMIC DNA]</scope>
    <source>
        <strain evidence="8">DSM 100886 HEG_-6_39</strain>
    </source>
</reference>
<dbReference type="Gene3D" id="3.10.20.30">
    <property type="match status" value="1"/>
</dbReference>
<evidence type="ECO:0000256" key="5">
    <source>
        <dbReference type="ARBA" id="ARBA00023014"/>
    </source>
</evidence>
<dbReference type="PATRIC" id="fig|1813736.3.peg.5993"/>
<keyword evidence="2" id="KW-0479">Metal-binding</keyword>
<evidence type="ECO:0000256" key="4">
    <source>
        <dbReference type="ARBA" id="ARBA00023004"/>
    </source>
</evidence>
<keyword evidence="5" id="KW-0411">Iron-sulfur</keyword>
<dbReference type="RefSeq" id="WP_110173886.1">
    <property type="nucleotide sequence ID" value="NZ_CP015136.1"/>
</dbReference>
<proteinExistence type="predicted"/>
<keyword evidence="3 7" id="KW-0560">Oxidoreductase</keyword>
<dbReference type="PANTHER" id="PTHR44379:SF2">
    <property type="entry name" value="BLR6218 PROTEIN"/>
    <property type="match status" value="1"/>
</dbReference>
<dbReference type="SUPFAM" id="SSF54292">
    <property type="entry name" value="2Fe-2S ferredoxin-like"/>
    <property type="match status" value="1"/>
</dbReference>
<dbReference type="GO" id="GO:0051537">
    <property type="term" value="F:2 iron, 2 sulfur cluster binding"/>
    <property type="evidence" value="ECO:0007669"/>
    <property type="project" value="UniProtKB-KW"/>
</dbReference>
<keyword evidence="4" id="KW-0408">Iron</keyword>
<dbReference type="InterPro" id="IPR036884">
    <property type="entry name" value="2Fe-2S-bd_dom_sf"/>
</dbReference>
<dbReference type="InterPro" id="IPR051452">
    <property type="entry name" value="Diverse_Oxidoreductases"/>
</dbReference>
<keyword evidence="8" id="KW-1185">Reference proteome</keyword>
<dbReference type="PROSITE" id="PS00197">
    <property type="entry name" value="2FE2S_FER_1"/>
    <property type="match status" value="1"/>
</dbReference>
<organism evidence="7 8">
    <name type="scientific">Luteitalea pratensis</name>
    <dbReference type="NCBI Taxonomy" id="1855912"/>
    <lineage>
        <taxon>Bacteria</taxon>
        <taxon>Pseudomonadati</taxon>
        <taxon>Acidobacteriota</taxon>
        <taxon>Vicinamibacteria</taxon>
        <taxon>Vicinamibacterales</taxon>
        <taxon>Vicinamibacteraceae</taxon>
        <taxon>Luteitalea</taxon>
    </lineage>
</organism>
<keyword evidence="1" id="KW-0001">2Fe-2S</keyword>
<dbReference type="InterPro" id="IPR002888">
    <property type="entry name" value="2Fe-2S-bd"/>
</dbReference>
<dbReference type="PROSITE" id="PS51085">
    <property type="entry name" value="2FE2S_FER_2"/>
    <property type="match status" value="1"/>
</dbReference>
<evidence type="ECO:0000259" key="6">
    <source>
        <dbReference type="PROSITE" id="PS51085"/>
    </source>
</evidence>
<evidence type="ECO:0000256" key="2">
    <source>
        <dbReference type="ARBA" id="ARBA00022723"/>
    </source>
</evidence>
<dbReference type="OrthoDB" id="117063at2"/>
<dbReference type="GO" id="GO:0016491">
    <property type="term" value="F:oxidoreductase activity"/>
    <property type="evidence" value="ECO:0007669"/>
    <property type="project" value="UniProtKB-KW"/>
</dbReference>
<dbReference type="EMBL" id="CP015136">
    <property type="protein sequence ID" value="AMY12430.1"/>
    <property type="molecule type" value="Genomic_DNA"/>
</dbReference>
<dbReference type="Gene3D" id="1.10.150.120">
    <property type="entry name" value="[2Fe-2S]-binding domain"/>
    <property type="match status" value="1"/>
</dbReference>
<evidence type="ECO:0000313" key="7">
    <source>
        <dbReference type="EMBL" id="AMY12430.1"/>
    </source>
</evidence>
<dbReference type="FunFam" id="3.10.20.30:FF:000020">
    <property type="entry name" value="Xanthine dehydrogenase iron-sulfur subunit"/>
    <property type="match status" value="1"/>
</dbReference>